<dbReference type="SUPFAM" id="SSF81301">
    <property type="entry name" value="Nucleotidyltransferase"/>
    <property type="match status" value="1"/>
</dbReference>
<organism evidence="6 7">
    <name type="scientific">Clostridium tagluense</name>
    <dbReference type="NCBI Taxonomy" id="360422"/>
    <lineage>
        <taxon>Bacteria</taxon>
        <taxon>Bacillati</taxon>
        <taxon>Bacillota</taxon>
        <taxon>Clostridia</taxon>
        <taxon>Eubacteriales</taxon>
        <taxon>Clostridiaceae</taxon>
        <taxon>Clostridium</taxon>
    </lineage>
</organism>
<evidence type="ECO:0000313" key="6">
    <source>
        <dbReference type="EMBL" id="GCD13268.1"/>
    </source>
</evidence>
<dbReference type="CDD" id="cd05403">
    <property type="entry name" value="NT_KNTase_like"/>
    <property type="match status" value="1"/>
</dbReference>
<dbReference type="InterPro" id="IPR002934">
    <property type="entry name" value="Polymerase_NTP_transf_dom"/>
</dbReference>
<dbReference type="EMBL" id="BHYK01000083">
    <property type="protein sequence ID" value="GCD13268.1"/>
    <property type="molecule type" value="Genomic_DNA"/>
</dbReference>
<dbReference type="GO" id="GO:0046677">
    <property type="term" value="P:response to antibiotic"/>
    <property type="evidence" value="ECO:0007669"/>
    <property type="project" value="UniProtKB-KW"/>
</dbReference>
<keyword evidence="1 6" id="KW-0808">Transferase</keyword>
<dbReference type="InterPro" id="IPR025184">
    <property type="entry name" value="AadA_C"/>
</dbReference>
<evidence type="ECO:0000256" key="2">
    <source>
        <dbReference type="ARBA" id="ARBA00023251"/>
    </source>
</evidence>
<dbReference type="Pfam" id="PF13427">
    <property type="entry name" value="AadA_C"/>
    <property type="match status" value="1"/>
</dbReference>
<dbReference type="OrthoDB" id="5643411at2"/>
<dbReference type="Proteomes" id="UP000287872">
    <property type="component" value="Unassembled WGS sequence"/>
</dbReference>
<dbReference type="PIRSF" id="PIRSF000819">
    <property type="entry name" value="Streptomycin_3-adenylyltransf"/>
    <property type="match status" value="1"/>
</dbReference>
<dbReference type="InterPro" id="IPR043519">
    <property type="entry name" value="NT_sf"/>
</dbReference>
<evidence type="ECO:0000259" key="5">
    <source>
        <dbReference type="Pfam" id="PF13427"/>
    </source>
</evidence>
<dbReference type="Pfam" id="PF01909">
    <property type="entry name" value="NTP_transf_2"/>
    <property type="match status" value="1"/>
</dbReference>
<keyword evidence="6" id="KW-0548">Nucleotidyltransferase</keyword>
<feature type="domain" description="Polymerase nucleotidyl transferase" evidence="4">
    <location>
        <begin position="8"/>
        <end position="62"/>
    </location>
</feature>
<gene>
    <name evidence="6" type="ORF">Ctaglu_48910</name>
</gene>
<dbReference type="RefSeq" id="WP_125006656.1">
    <property type="nucleotide sequence ID" value="NZ_BHYK01000083.1"/>
</dbReference>
<keyword evidence="2" id="KW-0046">Antibiotic resistance</keyword>
<evidence type="ECO:0000259" key="4">
    <source>
        <dbReference type="Pfam" id="PF01909"/>
    </source>
</evidence>
<keyword evidence="7" id="KW-1185">Reference proteome</keyword>
<dbReference type="GO" id="GO:0070566">
    <property type="term" value="F:adenylyltransferase activity"/>
    <property type="evidence" value="ECO:0007669"/>
    <property type="project" value="InterPro"/>
</dbReference>
<evidence type="ECO:0000256" key="1">
    <source>
        <dbReference type="ARBA" id="ARBA00022679"/>
    </source>
</evidence>
<protein>
    <submittedName>
        <fullName evidence="6">Streptomycin 3''-adenylyltransferase</fullName>
    </submittedName>
</protein>
<evidence type="ECO:0000256" key="3">
    <source>
        <dbReference type="ARBA" id="ARBA00047831"/>
    </source>
</evidence>
<dbReference type="Gene3D" id="3.30.460.10">
    <property type="entry name" value="Beta Polymerase, domain 2"/>
    <property type="match status" value="1"/>
</dbReference>
<dbReference type="AlphaFoldDB" id="A0A401UUZ4"/>
<feature type="domain" description="Adenylyltransferase AadA C-terminal" evidence="5">
    <location>
        <begin position="147"/>
        <end position="246"/>
    </location>
</feature>
<name>A0A401UUZ4_9CLOT</name>
<dbReference type="InterPro" id="IPR024172">
    <property type="entry name" value="AadA/Aad9"/>
</dbReference>
<reference evidence="6 7" key="1">
    <citation type="submission" date="2018-11" db="EMBL/GenBank/DDBJ databases">
        <title>Genome sequencing and assembly of Clostridium tagluense strain A121.</title>
        <authorList>
            <person name="Murakami T."/>
            <person name="Segawa T."/>
            <person name="Shcherbakova V.A."/>
            <person name="Mori H."/>
            <person name="Yoshimura Y."/>
        </authorList>
    </citation>
    <scope>NUCLEOTIDE SEQUENCE [LARGE SCALE GENOMIC DNA]</scope>
    <source>
        <strain evidence="6 7">A121</strain>
    </source>
</reference>
<comment type="catalytic activity">
    <reaction evidence="3">
        <text>spectinomycin + ATP = 9-O-adenylylspectinomycin + diphosphate</text>
        <dbReference type="Rhea" id="RHEA:63228"/>
        <dbReference type="ChEBI" id="CHEBI:30616"/>
        <dbReference type="ChEBI" id="CHEBI:33019"/>
        <dbReference type="ChEBI" id="CHEBI:146260"/>
        <dbReference type="ChEBI" id="CHEBI:146261"/>
    </reaction>
</comment>
<comment type="caution">
    <text evidence="6">The sequence shown here is derived from an EMBL/GenBank/DDBJ whole genome shotgun (WGS) entry which is preliminary data.</text>
</comment>
<accession>A0A401UUZ4</accession>
<proteinExistence type="predicted"/>
<evidence type="ECO:0000313" key="7">
    <source>
        <dbReference type="Proteomes" id="UP000287872"/>
    </source>
</evidence>
<sequence>MEMQELLDKLVEYSCHIFEKNLGGIYLHGSIAMGCFNPMKSDLDILVVVENTITDLQKKKFMDVIVALNDNAPAKGIEMSLVRSEYCKNFVYPTPFDLHFSNMHLNWYKSNPNEYIEKMNGTDHDLAAHFVITKNRGIVLYGKSISDVFGEISSEAYLDSIKSDIIESQDEVIDNPIYIILNLCRVLAYVQDKLVLSKKEGGEWGIKNINGKYQGLIKEALICYTSDQNMILNHSLALEYCKYMKNKIGLKE</sequence>